<dbReference type="Proteomes" id="UP000198755">
    <property type="component" value="Unassembled WGS sequence"/>
</dbReference>
<sequence length="254" mass="27047">MQRREVRAAEIAYQNARDIGDEDGMKAADHRRGLADGAIGSLTEFRAGLERFCRTYAYIAQLIELNDPDLENFATFAKLLANRLDGVTPDEIDLKGLTLTGFEIKPRDGSTGGNPTPPADDELVLKPTGAGGSPMSGSTPVYLLELICRLNSLFGEAAPLSDQANFVNQIASIAQENQVVMAQVGQSEKELAMKGNLPGAVQGAVVRSMTSNNALAKLLLKGDRQAMGILTDIIYDILKSGEKLDLDGLPGAAA</sequence>
<gene>
    <name evidence="1" type="ORF">SAMN05444581_11673</name>
</gene>
<reference evidence="1 2" key="1">
    <citation type="submission" date="2016-10" db="EMBL/GenBank/DDBJ databases">
        <authorList>
            <person name="de Groot N.N."/>
        </authorList>
    </citation>
    <scope>NUCLEOTIDE SEQUENCE [LARGE SCALE GENOMIC DNA]</scope>
    <source>
        <strain evidence="1 2">NE2</strain>
    </source>
</reference>
<dbReference type="EMBL" id="FOSN01000016">
    <property type="protein sequence ID" value="SFK71968.1"/>
    <property type="molecule type" value="Genomic_DNA"/>
</dbReference>
<dbReference type="RefSeq" id="WP_210185923.1">
    <property type="nucleotide sequence ID" value="NZ_FOSN01000016.1"/>
</dbReference>
<organism evidence="1 2">
    <name type="scientific">Methylocapsa palsarum</name>
    <dbReference type="NCBI Taxonomy" id="1612308"/>
    <lineage>
        <taxon>Bacteria</taxon>
        <taxon>Pseudomonadati</taxon>
        <taxon>Pseudomonadota</taxon>
        <taxon>Alphaproteobacteria</taxon>
        <taxon>Hyphomicrobiales</taxon>
        <taxon>Beijerinckiaceae</taxon>
        <taxon>Methylocapsa</taxon>
    </lineage>
</organism>
<evidence type="ECO:0000313" key="1">
    <source>
        <dbReference type="EMBL" id="SFK71968.1"/>
    </source>
</evidence>
<accession>A0A1I4BT20</accession>
<proteinExistence type="predicted"/>
<dbReference type="STRING" id="1612308.SAMN05444581_11673"/>
<name>A0A1I4BT20_9HYPH</name>
<keyword evidence="2" id="KW-1185">Reference proteome</keyword>
<protein>
    <submittedName>
        <fullName evidence="1">Type I restriction enzyme, R subunit</fullName>
    </submittedName>
</protein>
<dbReference type="AlphaFoldDB" id="A0A1I4BT20"/>
<evidence type="ECO:0000313" key="2">
    <source>
        <dbReference type="Proteomes" id="UP000198755"/>
    </source>
</evidence>